<dbReference type="RefSeq" id="WP_311597428.1">
    <property type="nucleotide sequence ID" value="NZ_JAVREM010000007.1"/>
</dbReference>
<proteinExistence type="predicted"/>
<keyword evidence="2 6" id="KW-0812">Transmembrane</keyword>
<keyword evidence="3 6" id="KW-1133">Transmembrane helix</keyword>
<evidence type="ECO:0000313" key="7">
    <source>
        <dbReference type="EMBL" id="MDT0318636.1"/>
    </source>
</evidence>
<keyword evidence="8" id="KW-1185">Reference proteome</keyword>
<feature type="transmembrane region" description="Helical" evidence="6">
    <location>
        <begin position="98"/>
        <end position="117"/>
    </location>
</feature>
<evidence type="ECO:0000256" key="2">
    <source>
        <dbReference type="ARBA" id="ARBA00022692"/>
    </source>
</evidence>
<feature type="region of interest" description="Disordered" evidence="5">
    <location>
        <begin position="151"/>
        <end position="170"/>
    </location>
</feature>
<feature type="transmembrane region" description="Helical" evidence="6">
    <location>
        <begin position="70"/>
        <end position="91"/>
    </location>
</feature>
<comment type="subcellular location">
    <subcellularLocation>
        <location evidence="1">Membrane</location>
        <topology evidence="1">Multi-pass membrane protein</topology>
    </subcellularLocation>
</comment>
<sequence length="214" mass="23496">MQTQSTISRQRATGEKSATAGQADRNRVRPMAFWFTTVVIVFELIAGSAWNLLTIDWVEAQLDHLGYPDYFAYVLGVCQFGAAVAIAVPGFQLIKEWAYAGVLFLWGGAVVSHLALGDGPESWGPPLMFLVLAVVSWTLRPADRRLQATRLRRDRSADAGQDSTGRPETRPRAWAVSAGLVVVLSAVSLLTLPAAEDITDEWAVERGWVDEQRP</sequence>
<evidence type="ECO:0000256" key="1">
    <source>
        <dbReference type="ARBA" id="ARBA00004141"/>
    </source>
</evidence>
<dbReference type="InterPro" id="IPR032808">
    <property type="entry name" value="DoxX"/>
</dbReference>
<dbReference type="Pfam" id="PF13564">
    <property type="entry name" value="DoxX_2"/>
    <property type="match status" value="1"/>
</dbReference>
<accession>A0ABU2LM20</accession>
<reference evidence="8" key="1">
    <citation type="submission" date="2023-07" db="EMBL/GenBank/DDBJ databases">
        <title>30 novel species of actinomycetes from the DSMZ collection.</title>
        <authorList>
            <person name="Nouioui I."/>
        </authorList>
    </citation>
    <scope>NUCLEOTIDE SEQUENCE [LARGE SCALE GENOMIC DNA]</scope>
    <source>
        <strain evidence="8">DSM 44918</strain>
    </source>
</reference>
<dbReference type="Proteomes" id="UP001183420">
    <property type="component" value="Unassembled WGS sequence"/>
</dbReference>
<evidence type="ECO:0000256" key="4">
    <source>
        <dbReference type="ARBA" id="ARBA00023136"/>
    </source>
</evidence>
<dbReference type="EMBL" id="JAVREM010000007">
    <property type="protein sequence ID" value="MDT0318636.1"/>
    <property type="molecule type" value="Genomic_DNA"/>
</dbReference>
<feature type="transmembrane region" description="Helical" evidence="6">
    <location>
        <begin position="31"/>
        <end position="50"/>
    </location>
</feature>
<organism evidence="7 8">
    <name type="scientific">Streptomyces millisiae</name>
    <dbReference type="NCBI Taxonomy" id="3075542"/>
    <lineage>
        <taxon>Bacteria</taxon>
        <taxon>Bacillati</taxon>
        <taxon>Actinomycetota</taxon>
        <taxon>Actinomycetes</taxon>
        <taxon>Kitasatosporales</taxon>
        <taxon>Streptomycetaceae</taxon>
        <taxon>Streptomyces</taxon>
    </lineage>
</organism>
<protein>
    <submittedName>
        <fullName evidence="7">DoxX family protein</fullName>
    </submittedName>
</protein>
<evidence type="ECO:0000256" key="3">
    <source>
        <dbReference type="ARBA" id="ARBA00022989"/>
    </source>
</evidence>
<evidence type="ECO:0000256" key="6">
    <source>
        <dbReference type="SAM" id="Phobius"/>
    </source>
</evidence>
<comment type="caution">
    <text evidence="7">The sequence shown here is derived from an EMBL/GenBank/DDBJ whole genome shotgun (WGS) entry which is preliminary data.</text>
</comment>
<feature type="transmembrane region" description="Helical" evidence="6">
    <location>
        <begin position="123"/>
        <end position="142"/>
    </location>
</feature>
<keyword evidence="4 6" id="KW-0472">Membrane</keyword>
<feature type="region of interest" description="Disordered" evidence="5">
    <location>
        <begin position="1"/>
        <end position="22"/>
    </location>
</feature>
<feature type="transmembrane region" description="Helical" evidence="6">
    <location>
        <begin position="173"/>
        <end position="195"/>
    </location>
</feature>
<feature type="compositionally biased region" description="Polar residues" evidence="5">
    <location>
        <begin position="1"/>
        <end position="11"/>
    </location>
</feature>
<evidence type="ECO:0000256" key="5">
    <source>
        <dbReference type="SAM" id="MobiDB-lite"/>
    </source>
</evidence>
<gene>
    <name evidence="7" type="ORF">RNC47_09840</name>
</gene>
<name>A0ABU2LM20_9ACTN</name>
<evidence type="ECO:0000313" key="8">
    <source>
        <dbReference type="Proteomes" id="UP001183420"/>
    </source>
</evidence>